<dbReference type="Proteomes" id="UP000002852">
    <property type="component" value="Unassembled WGS sequence"/>
</dbReference>
<keyword evidence="3" id="KW-1185">Reference proteome</keyword>
<dbReference type="InParanoid" id="M4ANI7"/>
<dbReference type="GeneTree" id="ENSGT00970000193439"/>
<dbReference type="Ensembl" id="ENSXMAT00000016056.2">
    <property type="protein sequence ID" value="ENSXMAP00000016032.2"/>
    <property type="gene ID" value="ENSXMAG00000016002.2"/>
</dbReference>
<protein>
    <recommendedName>
        <fullName evidence="1">Ig-like domain-containing protein</fullName>
    </recommendedName>
</protein>
<evidence type="ECO:0000313" key="3">
    <source>
        <dbReference type="Proteomes" id="UP000002852"/>
    </source>
</evidence>
<dbReference type="PROSITE" id="PS50835">
    <property type="entry name" value="IG_LIKE"/>
    <property type="match status" value="1"/>
</dbReference>
<accession>M4ANI7</accession>
<reference evidence="3" key="2">
    <citation type="journal article" date="2013" name="Nat. Genet.">
        <title>The genome of the platyfish, Xiphophorus maculatus, provides insights into evolutionary adaptation and several complex traits.</title>
        <authorList>
            <person name="Schartl M."/>
            <person name="Walter R.B."/>
            <person name="Shen Y."/>
            <person name="Garcia T."/>
            <person name="Catchen J."/>
            <person name="Amores A."/>
            <person name="Braasch I."/>
            <person name="Chalopin D."/>
            <person name="Volff J.N."/>
            <person name="Lesch K.P."/>
            <person name="Bisazza A."/>
            <person name="Minx P."/>
            <person name="Hillier L."/>
            <person name="Wilson R.K."/>
            <person name="Fuerstenberg S."/>
            <person name="Boore J."/>
            <person name="Searle S."/>
            <person name="Postlethwait J.H."/>
            <person name="Warren W.C."/>
        </authorList>
    </citation>
    <scope>NUCLEOTIDE SEQUENCE [LARGE SCALE GENOMIC DNA]</scope>
    <source>
        <strain evidence="3">JP 163 A</strain>
    </source>
</reference>
<dbReference type="GO" id="GO:1990782">
    <property type="term" value="F:protein tyrosine kinase binding"/>
    <property type="evidence" value="ECO:0007669"/>
    <property type="project" value="TreeGrafter"/>
</dbReference>
<dbReference type="GO" id="GO:0042289">
    <property type="term" value="F:MHC class II protein binding"/>
    <property type="evidence" value="ECO:0007669"/>
    <property type="project" value="TreeGrafter"/>
</dbReference>
<dbReference type="PANTHER" id="PTHR11422:SF5">
    <property type="entry name" value="DIVERSE IMMUNOGLOBULIN DOMAIN-CONTAINING PROTEIN 1.1 ISOFORM X1-RELATED"/>
    <property type="match status" value="1"/>
</dbReference>
<organism evidence="2 3">
    <name type="scientific">Xiphophorus maculatus</name>
    <name type="common">Southern platyfish</name>
    <name type="synonym">Platypoecilus maculatus</name>
    <dbReference type="NCBI Taxonomy" id="8083"/>
    <lineage>
        <taxon>Eukaryota</taxon>
        <taxon>Metazoa</taxon>
        <taxon>Chordata</taxon>
        <taxon>Craniata</taxon>
        <taxon>Vertebrata</taxon>
        <taxon>Euteleostomi</taxon>
        <taxon>Actinopterygii</taxon>
        <taxon>Neopterygii</taxon>
        <taxon>Teleostei</taxon>
        <taxon>Neoteleostei</taxon>
        <taxon>Acanthomorphata</taxon>
        <taxon>Ovalentaria</taxon>
        <taxon>Atherinomorphae</taxon>
        <taxon>Cyprinodontiformes</taxon>
        <taxon>Poeciliidae</taxon>
        <taxon>Poeciliinae</taxon>
        <taxon>Xiphophorus</taxon>
    </lineage>
</organism>
<dbReference type="SUPFAM" id="SSF48726">
    <property type="entry name" value="Immunoglobulin"/>
    <property type="match status" value="1"/>
</dbReference>
<dbReference type="HOGENOM" id="CLU_1471518_0_0_1"/>
<dbReference type="GO" id="GO:0035723">
    <property type="term" value="P:interleukin-15-mediated signaling pathway"/>
    <property type="evidence" value="ECO:0007669"/>
    <property type="project" value="TreeGrafter"/>
</dbReference>
<reference evidence="2" key="4">
    <citation type="submission" date="2025-09" db="UniProtKB">
        <authorList>
            <consortium name="Ensembl"/>
        </authorList>
    </citation>
    <scope>IDENTIFICATION</scope>
    <source>
        <strain evidence="2">JP 163 A</strain>
    </source>
</reference>
<dbReference type="OMA" id="WFHKRNE"/>
<dbReference type="InterPro" id="IPR007110">
    <property type="entry name" value="Ig-like_dom"/>
</dbReference>
<proteinExistence type="predicted"/>
<dbReference type="PANTHER" id="PTHR11422">
    <property type="entry name" value="T-CELL SURFACE GLYCOPROTEIN CD4"/>
    <property type="match status" value="1"/>
</dbReference>
<evidence type="ECO:0000313" key="2">
    <source>
        <dbReference type="Ensembl" id="ENSXMAP00000016032.2"/>
    </source>
</evidence>
<dbReference type="Gene3D" id="2.60.40.10">
    <property type="entry name" value="Immunoglobulins"/>
    <property type="match status" value="1"/>
</dbReference>
<feature type="domain" description="Ig-like" evidence="1">
    <location>
        <begin position="1"/>
        <end position="88"/>
    </location>
</feature>
<dbReference type="GO" id="GO:0042110">
    <property type="term" value="P:T cell activation"/>
    <property type="evidence" value="ECO:0007669"/>
    <property type="project" value="TreeGrafter"/>
</dbReference>
<dbReference type="InterPro" id="IPR013783">
    <property type="entry name" value="Ig-like_fold"/>
</dbReference>
<sequence length="245" mass="27543">YYRGGDEAVLPCNRPSSLDSCSAVDWFHKRNESIKIQQEVQRGIVQSSPRSARLSLDRNCSLIINNINAEDAGWYRCICNFSTEQQILVFFSVSSSPPDIDPIKNGNITLLCSLVRSRGFGSCPDKSLLWVNETGSELTGEGDGYKSGGQFGCVSLLTVNLQSSRRFTCQFVEGNEVKIEAHYGSEGMMSSHLKLSYNGDDLHSSYFNHFILFFTAGRKKPQKDINVRETIMKNTFIDLLYVDYK</sequence>
<dbReference type="AlphaFoldDB" id="M4ANI7"/>
<dbReference type="GO" id="GO:0045121">
    <property type="term" value="C:membrane raft"/>
    <property type="evidence" value="ECO:0007669"/>
    <property type="project" value="TreeGrafter"/>
</dbReference>
<evidence type="ECO:0000259" key="1">
    <source>
        <dbReference type="PROSITE" id="PS50835"/>
    </source>
</evidence>
<dbReference type="GO" id="GO:0009897">
    <property type="term" value="C:external side of plasma membrane"/>
    <property type="evidence" value="ECO:0007669"/>
    <property type="project" value="TreeGrafter"/>
</dbReference>
<reference evidence="2" key="3">
    <citation type="submission" date="2025-08" db="UniProtKB">
        <authorList>
            <consortium name="Ensembl"/>
        </authorList>
    </citation>
    <scope>IDENTIFICATION</scope>
    <source>
        <strain evidence="2">JP 163 A</strain>
    </source>
</reference>
<name>M4ANI7_XIPMA</name>
<dbReference type="InterPro" id="IPR036179">
    <property type="entry name" value="Ig-like_dom_sf"/>
</dbReference>
<reference evidence="3" key="1">
    <citation type="submission" date="2012-01" db="EMBL/GenBank/DDBJ databases">
        <authorList>
            <person name="Walter R."/>
            <person name="Schartl M."/>
            <person name="Warren W."/>
        </authorList>
    </citation>
    <scope>NUCLEOTIDE SEQUENCE [LARGE SCALE GENOMIC DNA]</scope>
    <source>
        <strain evidence="3">JP 163 A</strain>
    </source>
</reference>
<dbReference type="GO" id="GO:0070374">
    <property type="term" value="P:positive regulation of ERK1 and ERK2 cascade"/>
    <property type="evidence" value="ECO:0007669"/>
    <property type="project" value="TreeGrafter"/>
</dbReference>